<dbReference type="Proteomes" id="UP000541352">
    <property type="component" value="Unassembled WGS sequence"/>
</dbReference>
<gene>
    <name evidence="1" type="ORF">FHS57_002800</name>
</gene>
<proteinExistence type="predicted"/>
<dbReference type="EMBL" id="JACIBY010000005">
    <property type="protein sequence ID" value="MBB3838794.1"/>
    <property type="molecule type" value="Genomic_DNA"/>
</dbReference>
<comment type="caution">
    <text evidence="1">The sequence shown here is derived from an EMBL/GenBank/DDBJ whole genome shotgun (WGS) entry which is preliminary data.</text>
</comment>
<name>A0A7W5ZKZ9_9BACT</name>
<dbReference type="AlphaFoldDB" id="A0A7W5ZKZ9"/>
<sequence>MEFSVADFRALGVVALTQLHQIQQKKIRKKIDVLNLSCYEGGLIA</sequence>
<organism evidence="1 2">
    <name type="scientific">Runella defluvii</name>
    <dbReference type="NCBI Taxonomy" id="370973"/>
    <lineage>
        <taxon>Bacteria</taxon>
        <taxon>Pseudomonadati</taxon>
        <taxon>Bacteroidota</taxon>
        <taxon>Cytophagia</taxon>
        <taxon>Cytophagales</taxon>
        <taxon>Spirosomataceae</taxon>
        <taxon>Runella</taxon>
    </lineage>
</organism>
<accession>A0A7W5ZKZ9</accession>
<reference evidence="1 2" key="1">
    <citation type="submission" date="2020-08" db="EMBL/GenBank/DDBJ databases">
        <title>Genomic Encyclopedia of Type Strains, Phase IV (KMG-IV): sequencing the most valuable type-strain genomes for metagenomic binning, comparative biology and taxonomic classification.</title>
        <authorList>
            <person name="Goeker M."/>
        </authorList>
    </citation>
    <scope>NUCLEOTIDE SEQUENCE [LARGE SCALE GENOMIC DNA]</scope>
    <source>
        <strain evidence="1 2">DSM 17976</strain>
    </source>
</reference>
<protein>
    <submittedName>
        <fullName evidence="1">Uncharacterized protein</fullName>
    </submittedName>
</protein>
<dbReference type="RefSeq" id="WP_183974512.1">
    <property type="nucleotide sequence ID" value="NZ_JACIBY010000005.1"/>
</dbReference>
<evidence type="ECO:0000313" key="2">
    <source>
        <dbReference type="Proteomes" id="UP000541352"/>
    </source>
</evidence>
<evidence type="ECO:0000313" key="1">
    <source>
        <dbReference type="EMBL" id="MBB3838794.1"/>
    </source>
</evidence>
<keyword evidence="2" id="KW-1185">Reference proteome</keyword>